<dbReference type="Gene3D" id="3.50.50.60">
    <property type="entry name" value="FAD/NAD(P)-binding domain"/>
    <property type="match status" value="1"/>
</dbReference>
<evidence type="ECO:0000256" key="1">
    <source>
        <dbReference type="ARBA" id="ARBA00010790"/>
    </source>
</evidence>
<accession>A0A0M9ABA3</accession>
<dbReference type="Proteomes" id="UP000053105">
    <property type="component" value="Unassembled WGS sequence"/>
</dbReference>
<dbReference type="InterPro" id="IPR000172">
    <property type="entry name" value="GMC_OxRdtase_N"/>
</dbReference>
<feature type="signal peptide" evidence="2">
    <location>
        <begin position="1"/>
        <end position="19"/>
    </location>
</feature>
<dbReference type="GO" id="GO:0050660">
    <property type="term" value="F:flavin adenine dinucleotide binding"/>
    <property type="evidence" value="ECO:0007669"/>
    <property type="project" value="InterPro"/>
</dbReference>
<dbReference type="InterPro" id="IPR012132">
    <property type="entry name" value="GMC_OxRdtase"/>
</dbReference>
<comment type="similarity">
    <text evidence="1">Belongs to the GMC oxidoreductase family.</text>
</comment>
<sequence length="742" mass="83516">MGGALALGIVLWRMSYLQGSRFNDATLMRPKGLLSDFDPTPVAYSRRLLFDAMILCDELGRMPPGRSIYDLGTPTTGRSRGWTKAGNSHEHRQAQTVSNRKCWFGGCFRIMTTLVKHLQLLLLTTLFREHQSLLDLDGITNYGPTEESLNRMDPKGQNYDFIIVGAGSAGSVLANRLSENERWKVLLLEAGETEISLQQIPILCGYFQLLSRFNWGYKVEPQENACLSMIDRQCSWPRGKTLGGTSTINYMIHTRGVKADYDNWAALGNEGWSYDDVLPYFKKSEKFNISGTNKQGTQSISKHDTLINSPHSYPSGFHNTSYHGYKGYLCVERAPYHTDLARAWLKAGQELGYDIIDYNGNEQIGFSYLQLNIDKGTRCSASKAYLRIDRRNLNIVTNARVVKLLVDKDTRRAYGVEYVKHGQRNRVYCTKEVILSAGTIDSAKLLMLSGIGPEEHLRELGIKVVRDSKVGYNMYEHIGFLGLTFLVNETVSLVQSRVTRPNVALEYLLRRNGMMTIPGGAEAVAFLRTKYATDSNADVELLFTSGAVSSDGGIPLKKAMRITDELYDTVYKPIEEKDTWAVWPIVQYPKSVGRLTLKSKDPFVPPRMDPNFYSHPYDLELVLEGLKLAMNISRTESFQRYGSKLHDIKFPGCASHEFATDDYWRCAIKHLPSIMNHEIGTCKMGPESDPDAVVDPRLKVHGVRGLRVVDASVMPTMPRGHVNAGIFMIAEKAADMIKEDWK</sequence>
<keyword evidence="2" id="KW-0732">Signal</keyword>
<dbReference type="InterPro" id="IPR036188">
    <property type="entry name" value="FAD/NAD-bd_sf"/>
</dbReference>
<feature type="chain" id="PRO_5005831141" evidence="2">
    <location>
        <begin position="20"/>
        <end position="742"/>
    </location>
</feature>
<evidence type="ECO:0000313" key="5">
    <source>
        <dbReference type="EMBL" id="KOX80306.1"/>
    </source>
</evidence>
<evidence type="ECO:0000259" key="4">
    <source>
        <dbReference type="Pfam" id="PF05199"/>
    </source>
</evidence>
<dbReference type="STRING" id="166423.A0A0M9ABA3"/>
<keyword evidence="6" id="KW-1185">Reference proteome</keyword>
<dbReference type="Pfam" id="PF05199">
    <property type="entry name" value="GMC_oxred_C"/>
    <property type="match status" value="1"/>
</dbReference>
<dbReference type="SUPFAM" id="SSF54373">
    <property type="entry name" value="FAD-linked reductases, C-terminal domain"/>
    <property type="match status" value="1"/>
</dbReference>
<dbReference type="PANTHER" id="PTHR11552">
    <property type="entry name" value="GLUCOSE-METHANOL-CHOLINE GMC OXIDOREDUCTASE"/>
    <property type="match status" value="1"/>
</dbReference>
<organism evidence="5 6">
    <name type="scientific">Melipona quadrifasciata</name>
    <dbReference type="NCBI Taxonomy" id="166423"/>
    <lineage>
        <taxon>Eukaryota</taxon>
        <taxon>Metazoa</taxon>
        <taxon>Ecdysozoa</taxon>
        <taxon>Arthropoda</taxon>
        <taxon>Hexapoda</taxon>
        <taxon>Insecta</taxon>
        <taxon>Pterygota</taxon>
        <taxon>Neoptera</taxon>
        <taxon>Endopterygota</taxon>
        <taxon>Hymenoptera</taxon>
        <taxon>Apocrita</taxon>
        <taxon>Aculeata</taxon>
        <taxon>Apoidea</taxon>
        <taxon>Anthophila</taxon>
        <taxon>Apidae</taxon>
        <taxon>Melipona</taxon>
    </lineage>
</organism>
<reference evidence="5 6" key="1">
    <citation type="submission" date="2015-07" db="EMBL/GenBank/DDBJ databases">
        <title>The genome of Melipona quadrifasciata.</title>
        <authorList>
            <person name="Pan H."/>
            <person name="Kapheim K."/>
        </authorList>
    </citation>
    <scope>NUCLEOTIDE SEQUENCE [LARGE SCALE GENOMIC DNA]</scope>
    <source>
        <strain evidence="5">0111107301</strain>
        <tissue evidence="5">Whole body</tissue>
    </source>
</reference>
<dbReference type="OrthoDB" id="269227at2759"/>
<dbReference type="GO" id="GO:0016614">
    <property type="term" value="F:oxidoreductase activity, acting on CH-OH group of donors"/>
    <property type="evidence" value="ECO:0007669"/>
    <property type="project" value="InterPro"/>
</dbReference>
<protein>
    <submittedName>
        <fullName evidence="5">Glucose dehydrogenase [acceptor]</fullName>
    </submittedName>
</protein>
<dbReference type="Pfam" id="PF00732">
    <property type="entry name" value="GMC_oxred_N"/>
    <property type="match status" value="1"/>
</dbReference>
<proteinExistence type="inferred from homology"/>
<dbReference type="EMBL" id="KQ435704">
    <property type="protein sequence ID" value="KOX80306.1"/>
    <property type="molecule type" value="Genomic_DNA"/>
</dbReference>
<evidence type="ECO:0000256" key="2">
    <source>
        <dbReference type="SAM" id="SignalP"/>
    </source>
</evidence>
<gene>
    <name evidence="5" type="ORF">WN51_07971</name>
</gene>
<feature type="domain" description="Glucose-methanol-choline oxidoreductase N-terminal" evidence="3">
    <location>
        <begin position="159"/>
        <end position="478"/>
    </location>
</feature>
<dbReference type="AlphaFoldDB" id="A0A0M9ABA3"/>
<dbReference type="InterPro" id="IPR007867">
    <property type="entry name" value="GMC_OxRtase_C"/>
</dbReference>
<dbReference type="Gene3D" id="3.30.560.10">
    <property type="entry name" value="Glucose Oxidase, domain 3"/>
    <property type="match status" value="1"/>
</dbReference>
<feature type="domain" description="Glucose-methanol-choline oxidoreductase C-terminal" evidence="4">
    <location>
        <begin position="589"/>
        <end position="730"/>
    </location>
</feature>
<dbReference type="PANTHER" id="PTHR11552:SF208">
    <property type="entry name" value="RE36204P-RELATED"/>
    <property type="match status" value="1"/>
</dbReference>
<dbReference type="SUPFAM" id="SSF51905">
    <property type="entry name" value="FAD/NAD(P)-binding domain"/>
    <property type="match status" value="1"/>
</dbReference>
<evidence type="ECO:0000259" key="3">
    <source>
        <dbReference type="Pfam" id="PF00732"/>
    </source>
</evidence>
<name>A0A0M9ABA3_9HYME</name>
<evidence type="ECO:0000313" key="6">
    <source>
        <dbReference type="Proteomes" id="UP000053105"/>
    </source>
</evidence>